<evidence type="ECO:0000256" key="1">
    <source>
        <dbReference type="SAM" id="MobiDB-lite"/>
    </source>
</evidence>
<dbReference type="RefSeq" id="WP_316432677.1">
    <property type="nucleotide sequence ID" value="NZ_CP053586.1"/>
</dbReference>
<feature type="compositionally biased region" description="Basic and acidic residues" evidence="1">
    <location>
        <begin position="153"/>
        <end position="162"/>
    </location>
</feature>
<organism evidence="2">
    <name type="scientific">Leptolyngbya sp. NK1-12</name>
    <dbReference type="NCBI Taxonomy" id="2547451"/>
    <lineage>
        <taxon>Bacteria</taxon>
        <taxon>Bacillati</taxon>
        <taxon>Cyanobacteriota</taxon>
        <taxon>Cyanophyceae</taxon>
        <taxon>Leptolyngbyales</taxon>
        <taxon>Leptolyngbyaceae</taxon>
        <taxon>Leptolyngbya group</taxon>
        <taxon>Leptolyngbya</taxon>
    </lineage>
</organism>
<evidence type="ECO:0000313" key="2">
    <source>
        <dbReference type="EMBL" id="WNZ21442.1"/>
    </source>
</evidence>
<sequence length="162" mass="16973">MVFKFLGKGKKSEYFLEAPPADNGAAPAAKVANKVAEVAGAVTDKVAEVADKVADQVTDKVAAVADAPAKPELTSNGAAPVNEAKSKAKKFKKTKTADSTASEAKVAEPAPVAKPVAKPAPQPEPVKNFATDYLMPSATPRRRPGPSLNMFRDMAKDVKTRK</sequence>
<gene>
    <name evidence="2" type="ORF">HJG54_00230</name>
</gene>
<protein>
    <submittedName>
        <fullName evidence="2">Uncharacterized protein</fullName>
    </submittedName>
</protein>
<feature type="region of interest" description="Disordered" evidence="1">
    <location>
        <begin position="69"/>
        <end position="162"/>
    </location>
</feature>
<dbReference type="EMBL" id="CP053586">
    <property type="protein sequence ID" value="WNZ21442.1"/>
    <property type="molecule type" value="Genomic_DNA"/>
</dbReference>
<reference evidence="2" key="1">
    <citation type="submission" date="2020-05" db="EMBL/GenBank/DDBJ databases">
        <authorList>
            <person name="Zhu T."/>
            <person name="Keshari N."/>
            <person name="Lu X."/>
        </authorList>
    </citation>
    <scope>NUCLEOTIDE SEQUENCE</scope>
    <source>
        <strain evidence="2">NK1-12</strain>
    </source>
</reference>
<proteinExistence type="predicted"/>
<dbReference type="AlphaFoldDB" id="A0AA96W813"/>
<accession>A0AA96W813</accession>
<feature type="compositionally biased region" description="Low complexity" evidence="1">
    <location>
        <begin position="97"/>
        <end position="117"/>
    </location>
</feature>
<name>A0AA96W813_9CYAN</name>